<comment type="caution">
    <text evidence="1">The sequence shown here is derived from an EMBL/GenBank/DDBJ whole genome shotgun (WGS) entry which is preliminary data.</text>
</comment>
<evidence type="ECO:0000313" key="1">
    <source>
        <dbReference type="EMBL" id="HIW79582.1"/>
    </source>
</evidence>
<sequence length="519" mass="56822">MPPRINRPNLALRQFAAQADAAQGLNNRVIFRNGRLQTASGVSAFFAGSEARRATVEAFKRSIIREYGQTVGDALSPRLDTLCAQGKSLKASVIQDFLRDAAAAKEQLGQINRTSVHAFCNGDLPGHGVNEALDAFYAAHPRLTPALRDDMRELVLAQLQTFGVLDDQNLNDPFKLFDDVSQGKLPCMIDMMAACGELPESAFYPYRDLMERGVDRPRDVAWLANFAGSLFTLSLMAEKLPEMRALQPEGLLTLETAWRVCFGEDVPQAVLDKWPGAVGEDFFNRTERLVADALERMGRLDPGTEMSVKLAVSNGIRLERAIELCARPGRLTLEDLTGHPRLYSVKAGTTPEEVERAIAADLNRWGTQGSLVGYEPVIAFRRPTGDHIHRIRHLRGLSEAECAAFRSGQPSPKSRALMDSVRALCGEGHPVQEAVVGFGLSQAGLNLIRNLSSLTGVPRDEHSPCDITVRPGVAGDVFLHYETPPNSPLDFRAEYVVHPDGSSELTALDMGPRDVTADE</sequence>
<proteinExistence type="predicted"/>
<evidence type="ECO:0000313" key="2">
    <source>
        <dbReference type="Proteomes" id="UP000824264"/>
    </source>
</evidence>
<name>A0A9D1R3S8_9BACT</name>
<reference evidence="1" key="1">
    <citation type="journal article" date="2021" name="PeerJ">
        <title>Extensive microbial diversity within the chicken gut microbiome revealed by metagenomics and culture.</title>
        <authorList>
            <person name="Gilroy R."/>
            <person name="Ravi A."/>
            <person name="Getino M."/>
            <person name="Pursley I."/>
            <person name="Horton D.L."/>
            <person name="Alikhan N.F."/>
            <person name="Baker D."/>
            <person name="Gharbi K."/>
            <person name="Hall N."/>
            <person name="Watson M."/>
            <person name="Adriaenssens E.M."/>
            <person name="Foster-Nyarko E."/>
            <person name="Jarju S."/>
            <person name="Secka A."/>
            <person name="Antonio M."/>
            <person name="Oren A."/>
            <person name="Chaudhuri R.R."/>
            <person name="La Ragione R."/>
            <person name="Hildebrand F."/>
            <person name="Pallen M.J."/>
        </authorList>
    </citation>
    <scope>NUCLEOTIDE SEQUENCE</scope>
    <source>
        <strain evidence="1">ChiSxjej5B17-1746</strain>
    </source>
</reference>
<dbReference type="Proteomes" id="UP000824264">
    <property type="component" value="Unassembled WGS sequence"/>
</dbReference>
<accession>A0A9D1R3S8</accession>
<gene>
    <name evidence="1" type="ORF">H9874_10645</name>
</gene>
<organism evidence="1 2">
    <name type="scientific">Candidatus Bilophila faecipullorum</name>
    <dbReference type="NCBI Taxonomy" id="2838482"/>
    <lineage>
        <taxon>Bacteria</taxon>
        <taxon>Pseudomonadati</taxon>
        <taxon>Thermodesulfobacteriota</taxon>
        <taxon>Desulfovibrionia</taxon>
        <taxon>Desulfovibrionales</taxon>
        <taxon>Desulfovibrionaceae</taxon>
        <taxon>Bilophila</taxon>
    </lineage>
</organism>
<reference evidence="1" key="2">
    <citation type="submission" date="2021-04" db="EMBL/GenBank/DDBJ databases">
        <authorList>
            <person name="Gilroy R."/>
        </authorList>
    </citation>
    <scope>NUCLEOTIDE SEQUENCE</scope>
    <source>
        <strain evidence="1">ChiSxjej5B17-1746</strain>
    </source>
</reference>
<dbReference type="EMBL" id="DXGI01000396">
    <property type="protein sequence ID" value="HIW79582.1"/>
    <property type="molecule type" value="Genomic_DNA"/>
</dbReference>
<protein>
    <submittedName>
        <fullName evidence="1">Uncharacterized protein</fullName>
    </submittedName>
</protein>
<dbReference type="AlphaFoldDB" id="A0A9D1R3S8"/>